<evidence type="ECO:0000313" key="2">
    <source>
        <dbReference type="Proteomes" id="UP000619479"/>
    </source>
</evidence>
<gene>
    <name evidence="1" type="ORF">Acy02nite_86140</name>
</gene>
<dbReference type="GO" id="GO:0005975">
    <property type="term" value="P:carbohydrate metabolic process"/>
    <property type="evidence" value="ECO:0007669"/>
    <property type="project" value="InterPro"/>
</dbReference>
<sequence>MDGTAQKIVAAGMTWIERAHDVTGRRGISAGYDLATGWQPAYPETSGYLLPTMLRAARVLDRAPLADRAVEVGRWLREIQLPDGAFPNLGLEGQPAVFDAGQIVLGLVALWRRTEDPALLESAARAGRWVGDMQRADGSWLSHLGFPNTYSSRVAWALAELSRATGDPAYARHAERSLDWILTRVRPDGWIDAMAFEENRAPWTHTIGYALRGLLRGGDLVGGDLGARCVAAASDCALRLADLRSPLHPLLPGEIGPGFEPYADYACLTGDAQMVVVWWDVAARRGDRALAQRCLEVMDRLAALQVWQPLEPAAVGALPGSWPQSGAFEPNAFPIWATKFLVDAALATSRSPVAT</sequence>
<evidence type="ECO:0000313" key="1">
    <source>
        <dbReference type="EMBL" id="GID70733.1"/>
    </source>
</evidence>
<dbReference type="InterPro" id="IPR008928">
    <property type="entry name" value="6-hairpin_glycosidase_sf"/>
</dbReference>
<keyword evidence="2" id="KW-1185">Reference proteome</keyword>
<dbReference type="RefSeq" id="WP_264653428.1">
    <property type="nucleotide sequence ID" value="NZ_JAODUN010000035.1"/>
</dbReference>
<accession>A0A919MAN9</accession>
<dbReference type="SUPFAM" id="SSF48208">
    <property type="entry name" value="Six-hairpin glycosidases"/>
    <property type="match status" value="1"/>
</dbReference>
<dbReference type="Gene3D" id="1.50.10.20">
    <property type="match status" value="1"/>
</dbReference>
<dbReference type="Proteomes" id="UP000619479">
    <property type="component" value="Unassembled WGS sequence"/>
</dbReference>
<protein>
    <recommendedName>
        <fullName evidence="3">Prenyltransferase</fullName>
    </recommendedName>
</protein>
<name>A0A919MAN9_9ACTN</name>
<organism evidence="1 2">
    <name type="scientific">Actinoplanes cyaneus</name>
    <dbReference type="NCBI Taxonomy" id="52696"/>
    <lineage>
        <taxon>Bacteria</taxon>
        <taxon>Bacillati</taxon>
        <taxon>Actinomycetota</taxon>
        <taxon>Actinomycetes</taxon>
        <taxon>Micromonosporales</taxon>
        <taxon>Micromonosporaceae</taxon>
        <taxon>Actinoplanes</taxon>
    </lineage>
</organism>
<evidence type="ECO:0008006" key="3">
    <source>
        <dbReference type="Google" id="ProtNLM"/>
    </source>
</evidence>
<comment type="caution">
    <text evidence="1">The sequence shown here is derived from an EMBL/GenBank/DDBJ whole genome shotgun (WGS) entry which is preliminary data.</text>
</comment>
<dbReference type="AlphaFoldDB" id="A0A919MAN9"/>
<proteinExistence type="predicted"/>
<dbReference type="EMBL" id="BOMH01000081">
    <property type="protein sequence ID" value="GID70733.1"/>
    <property type="molecule type" value="Genomic_DNA"/>
</dbReference>
<reference evidence="1" key="1">
    <citation type="submission" date="2021-01" db="EMBL/GenBank/DDBJ databases">
        <title>Whole genome shotgun sequence of Actinoplanes cyaneus NBRC 14990.</title>
        <authorList>
            <person name="Komaki H."/>
            <person name="Tamura T."/>
        </authorList>
    </citation>
    <scope>NUCLEOTIDE SEQUENCE</scope>
    <source>
        <strain evidence="1">NBRC 14990</strain>
    </source>
</reference>